<dbReference type="AlphaFoldDB" id="A0A9X2KGY0"/>
<protein>
    <recommendedName>
        <fullName evidence="3 8">DNA repair protein RecO</fullName>
    </recommendedName>
    <alternativeName>
        <fullName evidence="7 8">Recombination protein O</fullName>
    </alternativeName>
</protein>
<keyword evidence="4 8" id="KW-0227">DNA damage</keyword>
<comment type="function">
    <text evidence="1 8">Involved in DNA repair and RecF pathway recombination.</text>
</comment>
<dbReference type="InterPro" id="IPR003717">
    <property type="entry name" value="RecO"/>
</dbReference>
<dbReference type="PANTHER" id="PTHR33991:SF1">
    <property type="entry name" value="DNA REPAIR PROTEIN RECO"/>
    <property type="match status" value="1"/>
</dbReference>
<evidence type="ECO:0000259" key="9">
    <source>
        <dbReference type="Pfam" id="PF11967"/>
    </source>
</evidence>
<evidence type="ECO:0000256" key="1">
    <source>
        <dbReference type="ARBA" id="ARBA00003065"/>
    </source>
</evidence>
<dbReference type="SUPFAM" id="SSF50249">
    <property type="entry name" value="Nucleic acid-binding proteins"/>
    <property type="match status" value="1"/>
</dbReference>
<name>A0A9X2KGY0_9MICC</name>
<evidence type="ECO:0000256" key="3">
    <source>
        <dbReference type="ARBA" id="ARBA00021310"/>
    </source>
</evidence>
<evidence type="ECO:0000256" key="8">
    <source>
        <dbReference type="HAMAP-Rule" id="MF_00201"/>
    </source>
</evidence>
<dbReference type="SUPFAM" id="SSF57863">
    <property type="entry name" value="ArfGap/RecO-like zinc finger"/>
    <property type="match status" value="1"/>
</dbReference>
<evidence type="ECO:0000256" key="4">
    <source>
        <dbReference type="ARBA" id="ARBA00022763"/>
    </source>
</evidence>
<dbReference type="InterPro" id="IPR042242">
    <property type="entry name" value="RecO_C"/>
</dbReference>
<dbReference type="Pfam" id="PF11967">
    <property type="entry name" value="RecO_N"/>
    <property type="match status" value="1"/>
</dbReference>
<evidence type="ECO:0000313" key="10">
    <source>
        <dbReference type="EMBL" id="MCP3424613.1"/>
    </source>
</evidence>
<dbReference type="InterPro" id="IPR012340">
    <property type="entry name" value="NA-bd_OB-fold"/>
</dbReference>
<keyword evidence="11" id="KW-1185">Reference proteome</keyword>
<evidence type="ECO:0000256" key="5">
    <source>
        <dbReference type="ARBA" id="ARBA00023172"/>
    </source>
</evidence>
<dbReference type="GO" id="GO:0006310">
    <property type="term" value="P:DNA recombination"/>
    <property type="evidence" value="ECO:0007669"/>
    <property type="project" value="UniProtKB-UniRule"/>
</dbReference>
<keyword evidence="5 8" id="KW-0233">DNA recombination</keyword>
<reference evidence="10" key="1">
    <citation type="submission" date="2022-06" db="EMBL/GenBank/DDBJ databases">
        <title>Rothia sp. isolated from sandalwood seedling.</title>
        <authorList>
            <person name="Tuikhar N."/>
            <person name="Kirdat K."/>
            <person name="Thorat V."/>
            <person name="Swetha P."/>
            <person name="Padma S."/>
            <person name="Sundararaj R."/>
            <person name="Yadav A."/>
        </authorList>
    </citation>
    <scope>NUCLEOTIDE SEQUENCE</scope>
    <source>
        <strain evidence="10">AR01</strain>
    </source>
</reference>
<dbReference type="InterPro" id="IPR037278">
    <property type="entry name" value="ARFGAP/RecO"/>
</dbReference>
<dbReference type="RefSeq" id="WP_254164315.1">
    <property type="nucleotide sequence ID" value="NZ_JANAFB010000001.1"/>
</dbReference>
<evidence type="ECO:0000256" key="2">
    <source>
        <dbReference type="ARBA" id="ARBA00007452"/>
    </source>
</evidence>
<proteinExistence type="inferred from homology"/>
<dbReference type="NCBIfam" id="TIGR00613">
    <property type="entry name" value="reco"/>
    <property type="match status" value="1"/>
</dbReference>
<dbReference type="Gene3D" id="2.40.50.140">
    <property type="entry name" value="Nucleic acid-binding proteins"/>
    <property type="match status" value="1"/>
</dbReference>
<accession>A0A9X2KGY0</accession>
<keyword evidence="6 8" id="KW-0234">DNA repair</keyword>
<dbReference type="HAMAP" id="MF_00201">
    <property type="entry name" value="RecO"/>
    <property type="match status" value="1"/>
</dbReference>
<evidence type="ECO:0000313" key="11">
    <source>
        <dbReference type="Proteomes" id="UP001139502"/>
    </source>
</evidence>
<dbReference type="Pfam" id="PF02565">
    <property type="entry name" value="RecO_C"/>
    <property type="match status" value="1"/>
</dbReference>
<dbReference type="GO" id="GO:0006302">
    <property type="term" value="P:double-strand break repair"/>
    <property type="evidence" value="ECO:0007669"/>
    <property type="project" value="TreeGrafter"/>
</dbReference>
<comment type="caution">
    <text evidence="10">The sequence shown here is derived from an EMBL/GenBank/DDBJ whole genome shotgun (WGS) entry which is preliminary data.</text>
</comment>
<dbReference type="Gene3D" id="1.20.1440.120">
    <property type="entry name" value="Recombination protein O, C-terminal domain"/>
    <property type="match status" value="1"/>
</dbReference>
<dbReference type="PANTHER" id="PTHR33991">
    <property type="entry name" value="DNA REPAIR PROTEIN RECO"/>
    <property type="match status" value="1"/>
</dbReference>
<dbReference type="EMBL" id="JANAFB010000001">
    <property type="protein sequence ID" value="MCP3424613.1"/>
    <property type="molecule type" value="Genomic_DNA"/>
</dbReference>
<comment type="similarity">
    <text evidence="2 8">Belongs to the RecO family.</text>
</comment>
<dbReference type="Proteomes" id="UP001139502">
    <property type="component" value="Unassembled WGS sequence"/>
</dbReference>
<dbReference type="GO" id="GO:0043590">
    <property type="term" value="C:bacterial nucleoid"/>
    <property type="evidence" value="ECO:0007669"/>
    <property type="project" value="TreeGrafter"/>
</dbReference>
<dbReference type="InterPro" id="IPR022572">
    <property type="entry name" value="DNA_rep/recomb_RecO_N"/>
</dbReference>
<evidence type="ECO:0000256" key="7">
    <source>
        <dbReference type="ARBA" id="ARBA00033409"/>
    </source>
</evidence>
<feature type="domain" description="DNA replication/recombination mediator RecO N-terminal" evidence="9">
    <location>
        <begin position="12"/>
        <end position="83"/>
    </location>
</feature>
<gene>
    <name evidence="8 10" type="primary">recO</name>
    <name evidence="10" type="ORF">NBM05_00810</name>
</gene>
<evidence type="ECO:0000256" key="6">
    <source>
        <dbReference type="ARBA" id="ARBA00023204"/>
    </source>
</evidence>
<sequence length="252" mass="27479">MSTSPSHPHAYRDTLLILRTQQLGEADRIVIGISPRQGVVRAVAKGVRKSSSKLGARLEPFMFTDVSLAHGRNLETVTQAVTRRAYSAPVVADWDRYTSACSICEVAEQLGLAVEAGDPRLFNLTVGAVGVLARGEHLPDDVLTSYLLRAMAVSGWHVELDSCARCGSEGPLHSWSQADGGAICDACRTAGDRPLAEETLAYLRAAAGGRWDLLDADPEPGVRDRAGKLVRRYVQWHVEREFRSFSLLERPS</sequence>
<organism evidence="10 11">
    <name type="scientific">Rothia santali</name>
    <dbReference type="NCBI Taxonomy" id="2949643"/>
    <lineage>
        <taxon>Bacteria</taxon>
        <taxon>Bacillati</taxon>
        <taxon>Actinomycetota</taxon>
        <taxon>Actinomycetes</taxon>
        <taxon>Micrococcales</taxon>
        <taxon>Micrococcaceae</taxon>
        <taxon>Rothia</taxon>
    </lineage>
</organism>